<dbReference type="Proteomes" id="UP000217790">
    <property type="component" value="Unassembled WGS sequence"/>
</dbReference>
<proteinExistence type="predicted"/>
<feature type="compositionally biased region" description="Low complexity" evidence="1">
    <location>
        <begin position="1"/>
        <end position="17"/>
    </location>
</feature>
<accession>A0A2H3E2Y8</accession>
<sequence length="178" mass="18997">MSVAFVGSSSTSSVKGGLDPVQDTDFGTVTANRLSNSKLLTAKVDCVQTTCSSSTRDVIAGKERTTGLLRKRRKSPSSTPNALSADSFKNMAVDSTSTATSSSSHHLCNLLCPGEDLAKNRHQYHLSTPTKVRRRGLTTRTLLPLPKRRSPAKELSDSTPDTPLPHGDDRSRSSAAKA</sequence>
<keyword evidence="3" id="KW-1185">Reference proteome</keyword>
<name>A0A2H3E2Y8_ARMGA</name>
<feature type="region of interest" description="Disordered" evidence="1">
    <location>
        <begin position="1"/>
        <end position="21"/>
    </location>
</feature>
<evidence type="ECO:0000313" key="2">
    <source>
        <dbReference type="EMBL" id="PBK98062.1"/>
    </source>
</evidence>
<reference evidence="3" key="1">
    <citation type="journal article" date="2017" name="Nat. Ecol. Evol.">
        <title>Genome expansion and lineage-specific genetic innovations in the forest pathogenic fungi Armillaria.</title>
        <authorList>
            <person name="Sipos G."/>
            <person name="Prasanna A.N."/>
            <person name="Walter M.C."/>
            <person name="O'Connor E."/>
            <person name="Balint B."/>
            <person name="Krizsan K."/>
            <person name="Kiss B."/>
            <person name="Hess J."/>
            <person name="Varga T."/>
            <person name="Slot J."/>
            <person name="Riley R."/>
            <person name="Boka B."/>
            <person name="Rigling D."/>
            <person name="Barry K."/>
            <person name="Lee J."/>
            <person name="Mihaltcheva S."/>
            <person name="LaButti K."/>
            <person name="Lipzen A."/>
            <person name="Waldron R."/>
            <person name="Moloney N.M."/>
            <person name="Sperisen C."/>
            <person name="Kredics L."/>
            <person name="Vagvoelgyi C."/>
            <person name="Patrignani A."/>
            <person name="Fitzpatrick D."/>
            <person name="Nagy I."/>
            <person name="Doyle S."/>
            <person name="Anderson J.B."/>
            <person name="Grigoriev I.V."/>
            <person name="Gueldener U."/>
            <person name="Muensterkoetter M."/>
            <person name="Nagy L.G."/>
        </authorList>
    </citation>
    <scope>NUCLEOTIDE SEQUENCE [LARGE SCALE GENOMIC DNA]</scope>
    <source>
        <strain evidence="3">Ar21-2</strain>
    </source>
</reference>
<organism evidence="2 3">
    <name type="scientific">Armillaria gallica</name>
    <name type="common">Bulbous honey fungus</name>
    <name type="synonym">Armillaria bulbosa</name>
    <dbReference type="NCBI Taxonomy" id="47427"/>
    <lineage>
        <taxon>Eukaryota</taxon>
        <taxon>Fungi</taxon>
        <taxon>Dikarya</taxon>
        <taxon>Basidiomycota</taxon>
        <taxon>Agaricomycotina</taxon>
        <taxon>Agaricomycetes</taxon>
        <taxon>Agaricomycetidae</taxon>
        <taxon>Agaricales</taxon>
        <taxon>Marasmiineae</taxon>
        <taxon>Physalacriaceae</taxon>
        <taxon>Armillaria</taxon>
    </lineage>
</organism>
<dbReference type="AlphaFoldDB" id="A0A2H3E2Y8"/>
<evidence type="ECO:0000256" key="1">
    <source>
        <dbReference type="SAM" id="MobiDB-lite"/>
    </source>
</evidence>
<gene>
    <name evidence="2" type="ORF">ARMGADRAFT_1074934</name>
</gene>
<dbReference type="EMBL" id="KZ293648">
    <property type="protein sequence ID" value="PBK98062.1"/>
    <property type="molecule type" value="Genomic_DNA"/>
</dbReference>
<protein>
    <submittedName>
        <fullName evidence="2">Uncharacterized protein</fullName>
    </submittedName>
</protein>
<evidence type="ECO:0000313" key="3">
    <source>
        <dbReference type="Proteomes" id="UP000217790"/>
    </source>
</evidence>
<dbReference type="InParanoid" id="A0A2H3E2Y8"/>
<feature type="region of interest" description="Disordered" evidence="1">
    <location>
        <begin position="123"/>
        <end position="178"/>
    </location>
</feature>